<dbReference type="Pfam" id="PF00248">
    <property type="entry name" value="Aldo_ket_red"/>
    <property type="match status" value="1"/>
</dbReference>
<evidence type="ECO:0000256" key="1">
    <source>
        <dbReference type="ARBA" id="ARBA00007905"/>
    </source>
</evidence>
<keyword evidence="3" id="KW-0560">Oxidoreductase</keyword>
<evidence type="ECO:0000259" key="7">
    <source>
        <dbReference type="Pfam" id="PF00248"/>
    </source>
</evidence>
<dbReference type="CDD" id="cd19071">
    <property type="entry name" value="AKR_AKR1-5-like"/>
    <property type="match status" value="1"/>
</dbReference>
<comment type="caution">
    <text evidence="8">The sequence shown here is derived from an EMBL/GenBank/DDBJ whole genome shotgun (WGS) entry which is preliminary data.</text>
</comment>
<evidence type="ECO:0000256" key="5">
    <source>
        <dbReference type="PIRSR" id="PIRSR000097-2"/>
    </source>
</evidence>
<evidence type="ECO:0000313" key="8">
    <source>
        <dbReference type="EMBL" id="KAG7094827.1"/>
    </source>
</evidence>
<proteinExistence type="inferred from homology"/>
<dbReference type="InterPro" id="IPR020471">
    <property type="entry name" value="AKR"/>
</dbReference>
<dbReference type="PANTHER" id="PTHR43827:SF3">
    <property type="entry name" value="NADP-DEPENDENT OXIDOREDUCTASE DOMAIN-CONTAINING PROTEIN"/>
    <property type="match status" value="1"/>
</dbReference>
<dbReference type="SUPFAM" id="SSF51430">
    <property type="entry name" value="NAD(P)-linked oxidoreductase"/>
    <property type="match status" value="1"/>
</dbReference>
<dbReference type="InterPro" id="IPR023210">
    <property type="entry name" value="NADP_OxRdtase_dom"/>
</dbReference>
<evidence type="ECO:0000313" key="9">
    <source>
        <dbReference type="Proteomes" id="UP001049176"/>
    </source>
</evidence>
<dbReference type="EMBL" id="CM032183">
    <property type="protein sequence ID" value="KAG7094827.1"/>
    <property type="molecule type" value="Genomic_DNA"/>
</dbReference>
<dbReference type="FunFam" id="3.20.20.100:FF:000002">
    <property type="entry name" value="2,5-diketo-D-gluconic acid reductase A"/>
    <property type="match status" value="1"/>
</dbReference>
<gene>
    <name evidence="8" type="ORF">E1B28_005639</name>
</gene>
<keyword evidence="2" id="KW-0521">NADP</keyword>
<dbReference type="PRINTS" id="PR00069">
    <property type="entry name" value="ALDKETRDTASE"/>
</dbReference>
<dbReference type="OrthoDB" id="416253at2759"/>
<evidence type="ECO:0000256" key="4">
    <source>
        <dbReference type="PIRSR" id="PIRSR000097-1"/>
    </source>
</evidence>
<reference evidence="8" key="1">
    <citation type="journal article" date="2021" name="Genome Biol. Evol.">
        <title>The assembled and annotated genome of the fairy-ring fungus Marasmius oreades.</title>
        <authorList>
            <person name="Hiltunen M."/>
            <person name="Ament-Velasquez S.L."/>
            <person name="Johannesson H."/>
        </authorList>
    </citation>
    <scope>NUCLEOTIDE SEQUENCE</scope>
    <source>
        <strain evidence="8">03SP1</strain>
    </source>
</reference>
<dbReference type="GO" id="GO:0016616">
    <property type="term" value="F:oxidoreductase activity, acting on the CH-OH group of donors, NAD or NADP as acceptor"/>
    <property type="evidence" value="ECO:0007669"/>
    <property type="project" value="UniProtKB-ARBA"/>
</dbReference>
<name>A0A9P7S3V8_9AGAR</name>
<dbReference type="Proteomes" id="UP001049176">
    <property type="component" value="Chromosome 3"/>
</dbReference>
<feature type="site" description="Lowers pKa of active site Tyr" evidence="6">
    <location>
        <position position="79"/>
    </location>
</feature>
<dbReference type="PIRSF" id="PIRSF000097">
    <property type="entry name" value="AKR"/>
    <property type="match status" value="1"/>
</dbReference>
<organism evidence="8 9">
    <name type="scientific">Marasmius oreades</name>
    <name type="common">fairy-ring Marasmius</name>
    <dbReference type="NCBI Taxonomy" id="181124"/>
    <lineage>
        <taxon>Eukaryota</taxon>
        <taxon>Fungi</taxon>
        <taxon>Dikarya</taxon>
        <taxon>Basidiomycota</taxon>
        <taxon>Agaricomycotina</taxon>
        <taxon>Agaricomycetes</taxon>
        <taxon>Agaricomycetidae</taxon>
        <taxon>Agaricales</taxon>
        <taxon>Marasmiineae</taxon>
        <taxon>Marasmiaceae</taxon>
        <taxon>Marasmius</taxon>
    </lineage>
</organism>
<evidence type="ECO:0000256" key="6">
    <source>
        <dbReference type="PIRSR" id="PIRSR000097-3"/>
    </source>
</evidence>
<dbReference type="KEGG" id="more:E1B28_005639"/>
<protein>
    <recommendedName>
        <fullName evidence="7">NADP-dependent oxidoreductase domain-containing protein</fullName>
    </recommendedName>
</protein>
<comment type="similarity">
    <text evidence="1">Belongs to the aldo/keto reductase family.</text>
</comment>
<feature type="binding site" evidence="5">
    <location>
        <position position="112"/>
    </location>
    <ligand>
        <name>substrate</name>
    </ligand>
</feature>
<evidence type="ECO:0000256" key="2">
    <source>
        <dbReference type="ARBA" id="ARBA00022857"/>
    </source>
</evidence>
<dbReference type="RefSeq" id="XP_043011297.1">
    <property type="nucleotide sequence ID" value="XM_043150210.1"/>
</dbReference>
<dbReference type="AlphaFoldDB" id="A0A9P7S3V8"/>
<dbReference type="InterPro" id="IPR036812">
    <property type="entry name" value="NAD(P)_OxRdtase_dom_sf"/>
</dbReference>
<dbReference type="PANTHER" id="PTHR43827">
    <property type="entry name" value="2,5-DIKETO-D-GLUCONIC ACID REDUCTASE"/>
    <property type="match status" value="1"/>
</dbReference>
<feature type="domain" description="NADP-dependent oxidoreductase" evidence="7">
    <location>
        <begin position="21"/>
        <end position="273"/>
    </location>
</feature>
<sequence length="299" mass="33258">MSSPNIKQRLKLNTGGEIPAIGLGTWKSEPGAVEKAVSFALENGYTHIDTATAYGNEAEVGKGIKQSGVLRPNVFVTTKLNNPDMGKGRPEKALQNSLLQLDLDYLDLWLMHWPAPMTEDQKADKSVDWLDTWHEMERLHKEQPNKIKAIGVSNFSQEFMERLLSNCSVVPAVNQIELHPGCSQQSLVDFCQKKGIVVFGYSPLGSDNAPLFKNPIVKELADKHKVSPNTILISLQVNRPNVGVIVKSVNEDRILANLKTIQLSEEEIHALNDMSRTEPFRVAHPRWTGWGNIGFTEAV</sequence>
<dbReference type="Gene3D" id="3.20.20.100">
    <property type="entry name" value="NADP-dependent oxidoreductase domain"/>
    <property type="match status" value="1"/>
</dbReference>
<keyword evidence="9" id="KW-1185">Reference proteome</keyword>
<dbReference type="GeneID" id="66074715"/>
<evidence type="ECO:0000256" key="3">
    <source>
        <dbReference type="ARBA" id="ARBA00023002"/>
    </source>
</evidence>
<feature type="active site" description="Proton donor" evidence="4">
    <location>
        <position position="54"/>
    </location>
</feature>
<accession>A0A9P7S3V8</accession>